<feature type="domain" description="MucB/RseB C-terminal" evidence="7">
    <location>
        <begin position="225"/>
        <end position="319"/>
    </location>
</feature>
<dbReference type="PANTHER" id="PTHR38782">
    <property type="match status" value="1"/>
</dbReference>
<evidence type="ECO:0000313" key="8">
    <source>
        <dbReference type="EMBL" id="SHL96831.1"/>
    </source>
</evidence>
<dbReference type="InParanoid" id="A0A1M7EYN6"/>
<reference evidence="8 9" key="1">
    <citation type="submission" date="2016-11" db="EMBL/GenBank/DDBJ databases">
        <authorList>
            <person name="Jaros S."/>
            <person name="Januszkiewicz K."/>
            <person name="Wedrychowicz H."/>
        </authorList>
    </citation>
    <scope>NUCLEOTIDE SEQUENCE [LARGE SCALE GENOMIC DNA]</scope>
    <source>
        <strain evidence="8 9">ACAM 12</strain>
    </source>
</reference>
<dbReference type="STRING" id="29571.SAMN05878437_0537"/>
<comment type="subcellular location">
    <subcellularLocation>
        <location evidence="1">Periplasm</location>
    </subcellularLocation>
</comment>
<dbReference type="Gene3D" id="2.50.20.10">
    <property type="entry name" value="Lipoprotein localisation LolA/LolB/LppX"/>
    <property type="match status" value="1"/>
</dbReference>
<evidence type="ECO:0000259" key="6">
    <source>
        <dbReference type="Pfam" id="PF03888"/>
    </source>
</evidence>
<dbReference type="OrthoDB" id="7067274at2"/>
<evidence type="ECO:0000256" key="1">
    <source>
        <dbReference type="ARBA" id="ARBA00004418"/>
    </source>
</evidence>
<accession>A0A1M7EYN6</accession>
<dbReference type="CDD" id="cd16327">
    <property type="entry name" value="RseB"/>
    <property type="match status" value="1"/>
</dbReference>
<name>A0A1M7EYN6_9GAMM</name>
<evidence type="ECO:0000256" key="3">
    <source>
        <dbReference type="ARBA" id="ARBA00022729"/>
    </source>
</evidence>
<dbReference type="InterPro" id="IPR038484">
    <property type="entry name" value="MucB/RseB_C_sf"/>
</dbReference>
<protein>
    <submittedName>
        <fullName evidence="8">Sigma E regulatory protein, MucB/RseB</fullName>
    </submittedName>
</protein>
<evidence type="ECO:0000259" key="7">
    <source>
        <dbReference type="Pfam" id="PF17188"/>
    </source>
</evidence>
<sequence length="324" mass="35799">MRMVGTRATRLTLALAFTALAAPGVMAQQSEAADAETTLSCSMLENEAPQAPVAWLTYSLWASHCYSFQARAVAIDTFNVRTLALSHRIKDGVRQQVVQHLDGPSVNVERRAPVGHWGWLDASASADPAPMPERWAEHVASVYDITLEADKRVADRDAVQLTFMPKQGDRYRHQWWLDQKTGLLLKHVLRDADDAILETFQVTRLQTPERYPDDVVVARPDSVDEPDWQVGWLPEGMEPQPGAARQASRGRTQRFYSDGLATVSLFVESPVVSTALSTGVHKLGVSAIAVERHTAPASWQVIAIGEVPPELLGRIARSVTYTEK</sequence>
<feature type="signal peptide" evidence="5">
    <location>
        <begin position="1"/>
        <end position="21"/>
    </location>
</feature>
<gene>
    <name evidence="8" type="ORF">SAMN05878437_0537</name>
</gene>
<dbReference type="PANTHER" id="PTHR38782:SF1">
    <property type="entry name" value="SIGMA-E FACTOR REGULATORY PROTEIN RSEB"/>
    <property type="match status" value="1"/>
</dbReference>
<keyword evidence="4" id="KW-0574">Periplasm</keyword>
<dbReference type="InterPro" id="IPR005588">
    <property type="entry name" value="MucB_RseB"/>
</dbReference>
<dbReference type="InterPro" id="IPR033434">
    <property type="entry name" value="MucB/RseB_N"/>
</dbReference>
<dbReference type="Pfam" id="PF03888">
    <property type="entry name" value="MucB_RseB"/>
    <property type="match status" value="1"/>
</dbReference>
<feature type="chain" id="PRO_5012545505" evidence="5">
    <location>
        <begin position="22"/>
        <end position="324"/>
    </location>
</feature>
<evidence type="ECO:0000313" key="9">
    <source>
        <dbReference type="Proteomes" id="UP000190911"/>
    </source>
</evidence>
<evidence type="ECO:0000256" key="5">
    <source>
        <dbReference type="SAM" id="SignalP"/>
    </source>
</evidence>
<comment type="similarity">
    <text evidence="2">Belongs to the RseB family.</text>
</comment>
<dbReference type="InterPro" id="IPR033436">
    <property type="entry name" value="MucB/RseB_C"/>
</dbReference>
<evidence type="ECO:0000256" key="4">
    <source>
        <dbReference type="ARBA" id="ARBA00022764"/>
    </source>
</evidence>
<evidence type="ECO:0000256" key="2">
    <source>
        <dbReference type="ARBA" id="ARBA00008150"/>
    </source>
</evidence>
<dbReference type="Pfam" id="PF17188">
    <property type="entry name" value="MucB_RseB_C"/>
    <property type="match status" value="1"/>
</dbReference>
<dbReference type="GO" id="GO:0030288">
    <property type="term" value="C:outer membrane-bounded periplasmic space"/>
    <property type="evidence" value="ECO:0007669"/>
    <property type="project" value="TreeGrafter"/>
</dbReference>
<dbReference type="AlphaFoldDB" id="A0A1M7EYN6"/>
<dbReference type="Gene3D" id="3.30.200.100">
    <property type="entry name" value="MucB/RseB, C-terminal domain"/>
    <property type="match status" value="1"/>
</dbReference>
<dbReference type="GO" id="GO:0032885">
    <property type="term" value="P:regulation of polysaccharide biosynthetic process"/>
    <property type="evidence" value="ECO:0007669"/>
    <property type="project" value="TreeGrafter"/>
</dbReference>
<keyword evidence="9" id="KW-1185">Reference proteome</keyword>
<feature type="domain" description="MucB/RseB N-terminal" evidence="6">
    <location>
        <begin position="54"/>
        <end position="214"/>
    </location>
</feature>
<keyword evidence="3 5" id="KW-0732">Signal</keyword>
<dbReference type="EMBL" id="LT670847">
    <property type="protein sequence ID" value="SHL96831.1"/>
    <property type="molecule type" value="Genomic_DNA"/>
</dbReference>
<proteinExistence type="inferred from homology"/>
<dbReference type="GO" id="GO:0045152">
    <property type="term" value="F:antisigma factor binding"/>
    <property type="evidence" value="ECO:0007669"/>
    <property type="project" value="TreeGrafter"/>
</dbReference>
<dbReference type="Proteomes" id="UP000190911">
    <property type="component" value="Chromosome I"/>
</dbReference>
<organism evidence="8 9">
    <name type="scientific">Vreelandella subglaciescola</name>
    <dbReference type="NCBI Taxonomy" id="29571"/>
    <lineage>
        <taxon>Bacteria</taxon>
        <taxon>Pseudomonadati</taxon>
        <taxon>Pseudomonadota</taxon>
        <taxon>Gammaproteobacteria</taxon>
        <taxon>Oceanospirillales</taxon>
        <taxon>Halomonadaceae</taxon>
        <taxon>Vreelandella</taxon>
    </lineage>
</organism>